<protein>
    <recommendedName>
        <fullName evidence="3">HTH tetR-type domain-containing protein</fullName>
    </recommendedName>
</protein>
<dbReference type="EMBL" id="CP016898">
    <property type="protein sequence ID" value="APV37758.1"/>
    <property type="molecule type" value="Genomic_DNA"/>
</dbReference>
<geneLocation type="plasmid" evidence="5">
    <name>pgfj2</name>
</geneLocation>
<dbReference type="InterPro" id="IPR009057">
    <property type="entry name" value="Homeodomain-like_sf"/>
</dbReference>
<dbReference type="InterPro" id="IPR001647">
    <property type="entry name" value="HTH_TetR"/>
</dbReference>
<keyword evidence="1 2" id="KW-0238">DNA-binding</keyword>
<dbReference type="Proteomes" id="UP000185674">
    <property type="component" value="Plasmid pGFJ2"/>
</dbReference>
<sequence length="182" mass="21705">MSKKDQIIETALSLFNTYNYSTIGIDRIIEESKVAKMTFYKYFPSKENLIYECLLIRGSILKDRILFELETQDLPLNKLEKIFNWHLEWFDSKDFYGCLFQKAALDIMVRYPSVIEPVNNYRKWLHETISTIFLEMKIKNLYLVDIFIFILDGMIIQSKIDNTSNISNWDYILNLINLELND</sequence>
<dbReference type="KEGG" id="asol:BEN76_17065"/>
<dbReference type="PRINTS" id="PR00455">
    <property type="entry name" value="HTHTETR"/>
</dbReference>
<evidence type="ECO:0000256" key="2">
    <source>
        <dbReference type="PROSITE-ProRule" id="PRU00335"/>
    </source>
</evidence>
<name>A0A1P8ENF5_9GAMM</name>
<dbReference type="InterPro" id="IPR036271">
    <property type="entry name" value="Tet_transcr_reg_TetR-rel_C_sf"/>
</dbReference>
<dbReference type="AlphaFoldDB" id="A0A1P8ENF5"/>
<evidence type="ECO:0000259" key="3">
    <source>
        <dbReference type="PROSITE" id="PS50977"/>
    </source>
</evidence>
<feature type="DNA-binding region" description="H-T-H motif" evidence="2">
    <location>
        <begin position="24"/>
        <end position="43"/>
    </location>
</feature>
<evidence type="ECO:0000256" key="1">
    <source>
        <dbReference type="ARBA" id="ARBA00023125"/>
    </source>
</evidence>
<feature type="domain" description="HTH tetR-type" evidence="3">
    <location>
        <begin position="1"/>
        <end position="61"/>
    </location>
</feature>
<dbReference type="RefSeq" id="WP_076033766.1">
    <property type="nucleotide sequence ID" value="NZ_CP016898.1"/>
</dbReference>
<dbReference type="PROSITE" id="PS50977">
    <property type="entry name" value="HTH_TETR_2"/>
    <property type="match status" value="1"/>
</dbReference>
<dbReference type="InterPro" id="IPR050624">
    <property type="entry name" value="HTH-type_Tx_Regulator"/>
</dbReference>
<keyword evidence="4" id="KW-0614">Plasmid</keyword>
<dbReference type="SUPFAM" id="SSF46689">
    <property type="entry name" value="Homeodomain-like"/>
    <property type="match status" value="1"/>
</dbReference>
<gene>
    <name evidence="4" type="ORF">BEN76_17065</name>
</gene>
<dbReference type="SUPFAM" id="SSF48498">
    <property type="entry name" value="Tetracyclin repressor-like, C-terminal domain"/>
    <property type="match status" value="1"/>
</dbReference>
<evidence type="ECO:0000313" key="4">
    <source>
        <dbReference type="EMBL" id="APV37758.1"/>
    </source>
</evidence>
<dbReference type="PANTHER" id="PTHR43479:SF22">
    <property type="entry name" value="TRANSCRIPTIONAL REGULATOR, TETR FAMILY"/>
    <property type="match status" value="1"/>
</dbReference>
<accession>A0A1P8ENF5</accession>
<dbReference type="Pfam" id="PF00440">
    <property type="entry name" value="TetR_N"/>
    <property type="match status" value="1"/>
</dbReference>
<dbReference type="PANTHER" id="PTHR43479">
    <property type="entry name" value="ACREF/ENVCD OPERON REPRESSOR-RELATED"/>
    <property type="match status" value="1"/>
</dbReference>
<reference evidence="4 5" key="1">
    <citation type="submission" date="2016-08" db="EMBL/GenBank/DDBJ databases">
        <title>Complete genome sequence of Acinetobacter baylyi strain GFJ2.</title>
        <authorList>
            <person name="Tabata M."/>
            <person name="Kuboki S."/>
            <person name="Gibu N."/>
            <person name="Kinouchi Y."/>
            <person name="Vangnai A."/>
            <person name="Kasai D."/>
            <person name="Fukuda M."/>
        </authorList>
    </citation>
    <scope>NUCLEOTIDE SEQUENCE [LARGE SCALE GENOMIC DNA]</scope>
    <source>
        <strain evidence="4 5">GFJ2</strain>
        <plasmid evidence="5">Plasmid pgfj2</plasmid>
    </source>
</reference>
<organism evidence="4 5">
    <name type="scientific">Acinetobacter soli</name>
    <dbReference type="NCBI Taxonomy" id="487316"/>
    <lineage>
        <taxon>Bacteria</taxon>
        <taxon>Pseudomonadati</taxon>
        <taxon>Pseudomonadota</taxon>
        <taxon>Gammaproteobacteria</taxon>
        <taxon>Moraxellales</taxon>
        <taxon>Moraxellaceae</taxon>
        <taxon>Acinetobacter</taxon>
    </lineage>
</organism>
<evidence type="ECO:0000313" key="5">
    <source>
        <dbReference type="Proteomes" id="UP000185674"/>
    </source>
</evidence>
<dbReference type="GO" id="GO:0003677">
    <property type="term" value="F:DNA binding"/>
    <property type="evidence" value="ECO:0007669"/>
    <property type="project" value="UniProtKB-UniRule"/>
</dbReference>
<proteinExistence type="predicted"/>
<dbReference type="Gene3D" id="1.10.357.10">
    <property type="entry name" value="Tetracycline Repressor, domain 2"/>
    <property type="match status" value="1"/>
</dbReference>